<reference evidence="1" key="1">
    <citation type="submission" date="2014-11" db="EMBL/GenBank/DDBJ databases">
        <authorList>
            <person name="Amaro Gonzalez C."/>
        </authorList>
    </citation>
    <scope>NUCLEOTIDE SEQUENCE</scope>
</reference>
<organism evidence="1">
    <name type="scientific">Anguilla anguilla</name>
    <name type="common">European freshwater eel</name>
    <name type="synonym">Muraena anguilla</name>
    <dbReference type="NCBI Taxonomy" id="7936"/>
    <lineage>
        <taxon>Eukaryota</taxon>
        <taxon>Metazoa</taxon>
        <taxon>Chordata</taxon>
        <taxon>Craniata</taxon>
        <taxon>Vertebrata</taxon>
        <taxon>Euteleostomi</taxon>
        <taxon>Actinopterygii</taxon>
        <taxon>Neopterygii</taxon>
        <taxon>Teleostei</taxon>
        <taxon>Anguilliformes</taxon>
        <taxon>Anguillidae</taxon>
        <taxon>Anguilla</taxon>
    </lineage>
</organism>
<sequence length="24" mass="2824">MPFFRPVKSKCIWQNDTPNAFPVT</sequence>
<reference evidence="1" key="2">
    <citation type="journal article" date="2015" name="Fish Shellfish Immunol.">
        <title>Early steps in the European eel (Anguilla anguilla)-Vibrio vulnificus interaction in the gills: Role of the RtxA13 toxin.</title>
        <authorList>
            <person name="Callol A."/>
            <person name="Pajuelo D."/>
            <person name="Ebbesson L."/>
            <person name="Teles M."/>
            <person name="MacKenzie S."/>
            <person name="Amaro C."/>
        </authorList>
    </citation>
    <scope>NUCLEOTIDE SEQUENCE</scope>
</reference>
<name>A0A0E9QTG4_ANGAN</name>
<accession>A0A0E9QTG4</accession>
<proteinExistence type="predicted"/>
<protein>
    <submittedName>
        <fullName evidence="1">Uncharacterized protein</fullName>
    </submittedName>
</protein>
<dbReference type="EMBL" id="GBXM01089007">
    <property type="protein sequence ID" value="JAH19570.1"/>
    <property type="molecule type" value="Transcribed_RNA"/>
</dbReference>
<dbReference type="AlphaFoldDB" id="A0A0E9QTG4"/>
<evidence type="ECO:0000313" key="1">
    <source>
        <dbReference type="EMBL" id="JAH19570.1"/>
    </source>
</evidence>